<dbReference type="KEGG" id="cjk:jk0542"/>
<keyword evidence="2" id="KW-1185">Reference proteome</keyword>
<organism evidence="1 2">
    <name type="scientific">Corynebacterium jeikeium (strain K411)</name>
    <dbReference type="NCBI Taxonomy" id="306537"/>
    <lineage>
        <taxon>Bacteria</taxon>
        <taxon>Bacillati</taxon>
        <taxon>Actinomycetota</taxon>
        <taxon>Actinomycetes</taxon>
        <taxon>Mycobacteriales</taxon>
        <taxon>Corynebacteriaceae</taxon>
        <taxon>Corynebacterium</taxon>
    </lineage>
</organism>
<gene>
    <name evidence="1" type="ordered locus">jk0542</name>
</gene>
<dbReference type="eggNOG" id="COG3311">
    <property type="taxonomic scope" value="Bacteria"/>
</dbReference>
<reference evidence="1 2" key="1">
    <citation type="journal article" date="2005" name="J. Bacteriol.">
        <title>Complete genome sequence and analysis of the multiresistant nosocomial pathogen Corynebacterium jeikeium K411, a lipid-requiring bacterium of the human skin flora.</title>
        <authorList>
            <person name="Tauch A."/>
            <person name="Kaiser O."/>
            <person name="Hain T."/>
            <person name="Goesmann A."/>
            <person name="Weisshaar B."/>
            <person name="Albersmeier A."/>
            <person name="Bekel T."/>
            <person name="Bischoff N."/>
            <person name="Brune I."/>
            <person name="Chakraborty T."/>
            <person name="Kalinowski J."/>
            <person name="Meyer F."/>
            <person name="Rupp O."/>
            <person name="Schneiker S."/>
            <person name="Viehoever P."/>
            <person name="Puehler A."/>
        </authorList>
    </citation>
    <scope>NUCLEOTIDE SEQUENCE [LARGE SCALE GENOMIC DNA]</scope>
    <source>
        <strain evidence="1 2">K411</strain>
    </source>
</reference>
<protein>
    <submittedName>
        <fullName evidence="1">Uncharacterized protein</fullName>
    </submittedName>
</protein>
<evidence type="ECO:0000313" key="2">
    <source>
        <dbReference type="Proteomes" id="UP000000545"/>
    </source>
</evidence>
<name>Q4JWV6_CORJK</name>
<proteinExistence type="predicted"/>
<dbReference type="HOGENOM" id="CLU_184313_0_0_11"/>
<dbReference type="Proteomes" id="UP000000545">
    <property type="component" value="Chromosome"/>
</dbReference>
<dbReference type="EMBL" id="CR931997">
    <property type="protein sequence ID" value="CAI36701.1"/>
    <property type="molecule type" value="Genomic_DNA"/>
</dbReference>
<accession>Q4JWV6</accession>
<dbReference type="AlphaFoldDB" id="Q4JWV6"/>
<evidence type="ECO:0000313" key="1">
    <source>
        <dbReference type="EMBL" id="CAI36701.1"/>
    </source>
</evidence>
<sequence>MRHSNCMSYLWAVHSSFMEPIIVDKNTGTELWTASQCAEYSGTARGTFTSYAGRGRAPRPVAKYNGLTLWDSSMVKEWQQKRDGAPTSSDTTAQK</sequence>